<evidence type="ECO:0000256" key="8">
    <source>
        <dbReference type="PIRSR" id="PIRSR038084-1"/>
    </source>
</evidence>
<dbReference type="InterPro" id="IPR016181">
    <property type="entry name" value="Acyl_CoA_acyltransferase"/>
</dbReference>
<keyword evidence="14" id="KW-1185">Reference proteome</keyword>
<evidence type="ECO:0000256" key="4">
    <source>
        <dbReference type="ARBA" id="ARBA00022679"/>
    </source>
</evidence>
<organism evidence="13 14">
    <name type="scientific">Delitschia confertaspora ATCC 74209</name>
    <dbReference type="NCBI Taxonomy" id="1513339"/>
    <lineage>
        <taxon>Eukaryota</taxon>
        <taxon>Fungi</taxon>
        <taxon>Dikarya</taxon>
        <taxon>Ascomycota</taxon>
        <taxon>Pezizomycotina</taxon>
        <taxon>Dothideomycetes</taxon>
        <taxon>Pleosporomycetidae</taxon>
        <taxon>Pleosporales</taxon>
        <taxon>Delitschiaceae</taxon>
        <taxon>Delitschia</taxon>
    </lineage>
</organism>
<dbReference type="GO" id="GO:0031509">
    <property type="term" value="P:subtelomeric heterochromatin formation"/>
    <property type="evidence" value="ECO:0007669"/>
    <property type="project" value="InterPro"/>
</dbReference>
<keyword evidence="4 7" id="KW-0808">Transferase</keyword>
<dbReference type="SUPFAM" id="SSF55729">
    <property type="entry name" value="Acyl-CoA N-acyltransferases (Nat)"/>
    <property type="match status" value="1"/>
</dbReference>
<feature type="domain" description="Histone acetyl transferase HAT1 N-terminal" evidence="12">
    <location>
        <begin position="10"/>
        <end position="182"/>
    </location>
</feature>
<dbReference type="EMBL" id="ML994000">
    <property type="protein sequence ID" value="KAF2200894.1"/>
    <property type="molecule type" value="Genomic_DNA"/>
</dbReference>
<dbReference type="Gene3D" id="3.40.630.30">
    <property type="match status" value="1"/>
</dbReference>
<evidence type="ECO:0000256" key="10">
    <source>
        <dbReference type="PIRSR" id="PIRSR038084-3"/>
    </source>
</evidence>
<name>A0A9P4JMC0_9PLEO</name>
<evidence type="ECO:0000259" key="12">
    <source>
        <dbReference type="Pfam" id="PF10394"/>
    </source>
</evidence>
<evidence type="ECO:0000313" key="13">
    <source>
        <dbReference type="EMBL" id="KAF2200894.1"/>
    </source>
</evidence>
<gene>
    <name evidence="13" type="ORF">GQ43DRAFT_55813</name>
</gene>
<dbReference type="Pfam" id="PF10394">
    <property type="entry name" value="Hat1_N"/>
    <property type="match status" value="1"/>
</dbReference>
<dbReference type="InterPro" id="IPR037113">
    <property type="entry name" value="Hat1_N_sf"/>
</dbReference>
<evidence type="ECO:0000313" key="14">
    <source>
        <dbReference type="Proteomes" id="UP000799536"/>
    </source>
</evidence>
<dbReference type="OrthoDB" id="10253098at2759"/>
<feature type="compositionally biased region" description="Basic and acidic residues" evidence="11">
    <location>
        <begin position="536"/>
        <end position="546"/>
    </location>
</feature>
<feature type="region of interest" description="Interaction with histone H4 N-terminus" evidence="9">
    <location>
        <begin position="62"/>
        <end position="64"/>
    </location>
</feature>
<proteinExistence type="inferred from homology"/>
<feature type="site" description="Interaction with histone H4 N-terminus" evidence="10">
    <location>
        <position position="194"/>
    </location>
</feature>
<evidence type="ECO:0000256" key="5">
    <source>
        <dbReference type="ARBA" id="ARBA00023315"/>
    </source>
</evidence>
<dbReference type="Gene3D" id="3.90.360.10">
    <property type="entry name" value="Histone acetyl transferase 1 (HAT1), N-terminal domain"/>
    <property type="match status" value="1"/>
</dbReference>
<evidence type="ECO:0000256" key="6">
    <source>
        <dbReference type="ARBA" id="ARBA00048017"/>
    </source>
</evidence>
<evidence type="ECO:0000256" key="9">
    <source>
        <dbReference type="PIRSR" id="PIRSR038084-2"/>
    </source>
</evidence>
<dbReference type="GO" id="GO:0005737">
    <property type="term" value="C:cytoplasm"/>
    <property type="evidence" value="ECO:0007669"/>
    <property type="project" value="UniProtKB-SubCell"/>
</dbReference>
<dbReference type="InterPro" id="IPR017380">
    <property type="entry name" value="Hist_AcTrfase_B-typ_cat-su"/>
</dbReference>
<dbReference type="PANTHER" id="PTHR12046">
    <property type="entry name" value="HISTONE ACETYLTRANSFERASE TYPE B CATALYTIC SUBUNIT"/>
    <property type="match status" value="1"/>
</dbReference>
<sequence length="546" mass="63130">MDPEWVAEFVAKANDCINLNLVRPIISTHNATPTDKPSMPNKKKRILPEPFHPEFTYPIFGEEEAIFGYRGLKINLDFYANDLLPSLDIRYDEKWKQIGETEAMDITEKLREFLPAYVTDPEENVTPALPDPTAKSWKPPGERIYSYSQDGSEYSIFQTTLADPVAREMFRRMQIFVTLYIEGGTQQDLDDQDWTMERWTLFLLYQVKHDRGNNQDVYTLAGFATSYRLWIFPTLEVMRATKSLPSSPPGSKEEKDTYTPPLLRQDPVTHMYTDAFSPLEAPSRERISQFIILPPFQGQSLGARLYNAMFHFFIGKPYIYEITVEDPNEAFDDMRDYCDLAYLRTLLAFQNLSLPSTLPSETLKKNAEIPRDLIIAPETTLTALRHESKITPRQFDRMVELYLLSTIPPLHRSPARITRKEKSANENDRKYYFWRLALKDRLYRHNADQLAQLDKDERVEKIEMAANSVEDNYDRLLEVMEKRAGWTDGGRYLLEGGDPQNGDGEETAIPSRSKRKRVVSLADDDDDDDDEGADTDASKRPRVDRP</sequence>
<evidence type="ECO:0000256" key="1">
    <source>
        <dbReference type="ARBA" id="ARBA00010543"/>
    </source>
</evidence>
<dbReference type="AlphaFoldDB" id="A0A9P4JMC0"/>
<evidence type="ECO:0000256" key="11">
    <source>
        <dbReference type="SAM" id="MobiDB-lite"/>
    </source>
</evidence>
<feature type="binding site" evidence="9">
    <location>
        <position position="328"/>
    </location>
    <ligand>
        <name>acetyl-CoA</name>
        <dbReference type="ChEBI" id="CHEBI:57288"/>
    </ligand>
</feature>
<feature type="binding site" evidence="9">
    <location>
        <begin position="290"/>
        <end position="292"/>
    </location>
    <ligand>
        <name>acetyl-CoA</name>
        <dbReference type="ChEBI" id="CHEBI:57288"/>
    </ligand>
</feature>
<accession>A0A9P4JMC0</accession>
<keyword evidence="7" id="KW-0539">Nucleus</keyword>
<comment type="function">
    <text evidence="7">Catalytic component of the histone acetylase B (HAT-B) complex. Has intrinsic substrate specificity that modifies lysine in recognition sequence GXGKXG. Involved in DNA double-strand break repair.</text>
</comment>
<comment type="caution">
    <text evidence="13">The sequence shown here is derived from an EMBL/GenBank/DDBJ whole genome shotgun (WGS) entry which is preliminary data.</text>
</comment>
<dbReference type="EC" id="2.3.1.48" evidence="2 7"/>
<comment type="subcellular location">
    <subcellularLocation>
        <location evidence="7">Cytoplasm</location>
    </subcellularLocation>
    <subcellularLocation>
        <location evidence="7">Nucleus</location>
    </subcellularLocation>
</comment>
<dbReference type="GO" id="GO:0004402">
    <property type="term" value="F:histone acetyltransferase activity"/>
    <property type="evidence" value="ECO:0007669"/>
    <property type="project" value="UniProtKB-UniRule"/>
</dbReference>
<dbReference type="InterPro" id="IPR019467">
    <property type="entry name" value="Hat1_N"/>
</dbReference>
<keyword evidence="5 7" id="KW-0012">Acyltransferase</keyword>
<comment type="subunit">
    <text evidence="7">Component of the HAT-B complex composed of at least HAT1 and HAT2. The HAT-B complex binds to histone H4 tail.</text>
</comment>
<evidence type="ECO:0000256" key="7">
    <source>
        <dbReference type="PIRNR" id="PIRNR038084"/>
    </source>
</evidence>
<protein>
    <recommendedName>
        <fullName evidence="3 7">Histone acetyltransferase type B catalytic subunit</fullName>
        <ecNumber evidence="2 7">2.3.1.48</ecNumber>
    </recommendedName>
</protein>
<comment type="similarity">
    <text evidence="1 7">Belongs to the HAT1 family.</text>
</comment>
<dbReference type="GO" id="GO:0000781">
    <property type="term" value="C:chromosome, telomeric region"/>
    <property type="evidence" value="ECO:0007669"/>
    <property type="project" value="GOC"/>
</dbReference>
<feature type="active site" description="Proton donor/acceptor" evidence="8">
    <location>
        <position position="325"/>
    </location>
</feature>
<dbReference type="Proteomes" id="UP000799536">
    <property type="component" value="Unassembled WGS sequence"/>
</dbReference>
<comment type="catalytic activity">
    <reaction evidence="6 7">
        <text>L-lysyl-[protein] + acetyl-CoA = N(6)-acetyl-L-lysyl-[protein] + CoA + H(+)</text>
        <dbReference type="Rhea" id="RHEA:45948"/>
        <dbReference type="Rhea" id="RHEA-COMP:9752"/>
        <dbReference type="Rhea" id="RHEA-COMP:10731"/>
        <dbReference type="ChEBI" id="CHEBI:15378"/>
        <dbReference type="ChEBI" id="CHEBI:29969"/>
        <dbReference type="ChEBI" id="CHEBI:57287"/>
        <dbReference type="ChEBI" id="CHEBI:57288"/>
        <dbReference type="ChEBI" id="CHEBI:61930"/>
        <dbReference type="EC" id="2.3.1.48"/>
    </reaction>
</comment>
<evidence type="ECO:0000256" key="3">
    <source>
        <dbReference type="ARBA" id="ARBA00021268"/>
    </source>
</evidence>
<keyword evidence="7" id="KW-0963">Cytoplasm</keyword>
<dbReference type="GO" id="GO:0005634">
    <property type="term" value="C:nucleus"/>
    <property type="evidence" value="ECO:0007669"/>
    <property type="project" value="UniProtKB-SubCell"/>
</dbReference>
<reference evidence="13" key="1">
    <citation type="journal article" date="2020" name="Stud. Mycol.">
        <title>101 Dothideomycetes genomes: a test case for predicting lifestyles and emergence of pathogens.</title>
        <authorList>
            <person name="Haridas S."/>
            <person name="Albert R."/>
            <person name="Binder M."/>
            <person name="Bloem J."/>
            <person name="Labutti K."/>
            <person name="Salamov A."/>
            <person name="Andreopoulos B."/>
            <person name="Baker S."/>
            <person name="Barry K."/>
            <person name="Bills G."/>
            <person name="Bluhm B."/>
            <person name="Cannon C."/>
            <person name="Castanera R."/>
            <person name="Culley D."/>
            <person name="Daum C."/>
            <person name="Ezra D."/>
            <person name="Gonzalez J."/>
            <person name="Henrissat B."/>
            <person name="Kuo A."/>
            <person name="Liang C."/>
            <person name="Lipzen A."/>
            <person name="Lutzoni F."/>
            <person name="Magnuson J."/>
            <person name="Mondo S."/>
            <person name="Nolan M."/>
            <person name="Ohm R."/>
            <person name="Pangilinan J."/>
            <person name="Park H.-J."/>
            <person name="Ramirez L."/>
            <person name="Alfaro M."/>
            <person name="Sun H."/>
            <person name="Tritt A."/>
            <person name="Yoshinaga Y."/>
            <person name="Zwiers L.-H."/>
            <person name="Turgeon B."/>
            <person name="Goodwin S."/>
            <person name="Spatafora J."/>
            <person name="Crous P."/>
            <person name="Grigoriev I."/>
        </authorList>
    </citation>
    <scope>NUCLEOTIDE SEQUENCE</scope>
    <source>
        <strain evidence="13">ATCC 74209</strain>
    </source>
</reference>
<feature type="compositionally biased region" description="Acidic residues" evidence="11">
    <location>
        <begin position="522"/>
        <end position="534"/>
    </location>
</feature>
<evidence type="ECO:0000256" key="2">
    <source>
        <dbReference type="ARBA" id="ARBA00013184"/>
    </source>
</evidence>
<dbReference type="PIRSF" id="PIRSF038084">
    <property type="entry name" value="HAT-B_cat"/>
    <property type="match status" value="1"/>
</dbReference>
<feature type="region of interest" description="Disordered" evidence="11">
    <location>
        <begin position="488"/>
        <end position="546"/>
    </location>
</feature>